<evidence type="ECO:0000313" key="2">
    <source>
        <dbReference type="Proteomes" id="UP000698242"/>
    </source>
</evidence>
<dbReference type="Pfam" id="PF11015">
    <property type="entry name" value="DUF2853"/>
    <property type="match status" value="1"/>
</dbReference>
<name>A0A921NRD7_9RHOB</name>
<dbReference type="Gene3D" id="1.10.238.120">
    <property type="entry name" value="Jann4075-like"/>
    <property type="match status" value="1"/>
</dbReference>
<keyword evidence="2" id="KW-1185">Reference proteome</keyword>
<evidence type="ECO:0000313" key="1">
    <source>
        <dbReference type="EMBL" id="KAF0676295.1"/>
    </source>
</evidence>
<dbReference type="RefSeq" id="WP_159964443.1">
    <property type="nucleotide sequence ID" value="NZ_APKE01000014.1"/>
</dbReference>
<dbReference type="EMBL" id="APKE01000014">
    <property type="protein sequence ID" value="KAF0676295.1"/>
    <property type="molecule type" value="Genomic_DNA"/>
</dbReference>
<gene>
    <name evidence="1" type="ORF">PMES_01026</name>
</gene>
<reference evidence="1" key="1">
    <citation type="submission" date="2013-03" db="EMBL/GenBank/DDBJ databases">
        <title>Genome Sequence of the Profundibacterium mesophilum strain KAUST100406-0324T from Red Sea, a novel genus in the family Rhodobacteraceae.</title>
        <authorList>
            <person name="Essack M."/>
            <person name="Alam I."/>
            <person name="Lafi F."/>
            <person name="Alawi W."/>
            <person name="Kamanu F."/>
            <person name="Al-Suwailem A."/>
            <person name="Lee O.O."/>
            <person name="Xu Y."/>
            <person name="Bajic V."/>
            <person name="Qian P.-Y."/>
            <person name="Archer J."/>
        </authorList>
    </citation>
    <scope>NUCLEOTIDE SEQUENCE</scope>
    <source>
        <strain evidence="1">KAUST100406-0324</strain>
    </source>
</reference>
<dbReference type="InterPro" id="IPR023154">
    <property type="entry name" value="Jann4075-like_sf"/>
</dbReference>
<dbReference type="SUPFAM" id="SSF158587">
    <property type="entry name" value="Jann4075-like"/>
    <property type="match status" value="1"/>
</dbReference>
<proteinExistence type="predicted"/>
<dbReference type="OrthoDB" id="9812542at2"/>
<accession>A0A921NRD7</accession>
<dbReference type="AlphaFoldDB" id="A0A921NRD7"/>
<evidence type="ECO:0008006" key="3">
    <source>
        <dbReference type="Google" id="ProtNLM"/>
    </source>
</evidence>
<comment type="caution">
    <text evidence="1">The sequence shown here is derived from an EMBL/GenBank/DDBJ whole genome shotgun (WGS) entry which is preliminary data.</text>
</comment>
<organism evidence="1 2">
    <name type="scientific">Profundibacterium mesophilum KAUST100406-0324</name>
    <dbReference type="NCBI Taxonomy" id="1037889"/>
    <lineage>
        <taxon>Bacteria</taxon>
        <taxon>Pseudomonadati</taxon>
        <taxon>Pseudomonadota</taxon>
        <taxon>Alphaproteobacteria</taxon>
        <taxon>Rhodobacterales</taxon>
        <taxon>Roseobacteraceae</taxon>
        <taxon>Profundibacterium</taxon>
    </lineage>
</organism>
<dbReference type="Proteomes" id="UP000698242">
    <property type="component" value="Unassembled WGS sequence"/>
</dbReference>
<dbReference type="InterPro" id="IPR021274">
    <property type="entry name" value="DUF2853"/>
</dbReference>
<protein>
    <recommendedName>
        <fullName evidence="3">DUF2853 family protein</fullName>
    </recommendedName>
</protein>
<sequence length="113" mass="12868">MGKRDRLVGLYAHELRTRCAQAPDIDLLKRIVAGCGPSVYDREKALFDPRRPGERAALRRNFMVRKLGLPDGGALDDALQIALETYAPDTQPRYRAVLHYLLVRQFGKEDRFA</sequence>